<name>A0A832RUT2_9EURY</name>
<dbReference type="GO" id="GO:0004534">
    <property type="term" value="F:5'-3' RNA exonuclease activity"/>
    <property type="evidence" value="ECO:0007669"/>
    <property type="project" value="TreeGrafter"/>
</dbReference>
<protein>
    <submittedName>
        <fullName evidence="2">Phosphotransferase</fullName>
    </submittedName>
</protein>
<dbReference type="InterPro" id="IPR052018">
    <property type="entry name" value="PHP_domain"/>
</dbReference>
<proteinExistence type="predicted"/>
<dbReference type="FunFam" id="3.20.20.140:FF:000184">
    <property type="entry name" value="Putative metal-dependent phosphoesterases (PHP family)"/>
    <property type="match status" value="1"/>
</dbReference>
<dbReference type="Proteomes" id="UP000600363">
    <property type="component" value="Unassembled WGS sequence"/>
</dbReference>
<feature type="domain" description="J" evidence="1">
    <location>
        <begin position="105"/>
        <end position="192"/>
    </location>
</feature>
<dbReference type="SMART" id="SM00481">
    <property type="entry name" value="POLIIIAc"/>
    <property type="match status" value="1"/>
</dbReference>
<sequence>MRGLNDEDWLLCDFHIHTSLSDGKIPLREVVDLYGEHGFDAISITDHILDRYTLEERIKNGEPINVIKEEDFKDYLKLLWDEAKRAWEKYNMLLIPGVEVTNNHDFYHILVIDVKEYIDPTLLVEEIVKRAKEQNALVIAAHPDKKKQDQVHHSWHLWKNQEKFRDLFDAWEVANRDDLFNSIGVKKYNYIANSDFHEPRHIYSWKTLIKAEKNTEALKEAIRNNEYVAIYLMRGKLNDN</sequence>
<evidence type="ECO:0000259" key="1">
    <source>
        <dbReference type="PROSITE" id="PS50076"/>
    </source>
</evidence>
<dbReference type="PANTHER" id="PTHR42924">
    <property type="entry name" value="EXONUCLEASE"/>
    <property type="match status" value="1"/>
</dbReference>
<dbReference type="Pfam" id="PF02811">
    <property type="entry name" value="PHP"/>
    <property type="match status" value="1"/>
</dbReference>
<dbReference type="PANTHER" id="PTHR42924:SF11">
    <property type="entry name" value="POLYMERASE_HISTIDINOL PHOSPHATASE N-TERMINAL DOMAIN-CONTAINING PROTEIN"/>
    <property type="match status" value="1"/>
</dbReference>
<dbReference type="EMBL" id="DUIH01000011">
    <property type="protein sequence ID" value="HIH69682.1"/>
    <property type="molecule type" value="Genomic_DNA"/>
</dbReference>
<accession>A0A832RUT2</accession>
<dbReference type="Gene3D" id="3.20.20.140">
    <property type="entry name" value="Metal-dependent hydrolases"/>
    <property type="match status" value="1"/>
</dbReference>
<dbReference type="AlphaFoldDB" id="A0A832RUT2"/>
<comment type="caution">
    <text evidence="2">The sequence shown here is derived from an EMBL/GenBank/DDBJ whole genome shotgun (WGS) entry which is preliminary data.</text>
</comment>
<dbReference type="GO" id="GO:0016740">
    <property type="term" value="F:transferase activity"/>
    <property type="evidence" value="ECO:0007669"/>
    <property type="project" value="UniProtKB-KW"/>
</dbReference>
<dbReference type="GO" id="GO:0035312">
    <property type="term" value="F:5'-3' DNA exonuclease activity"/>
    <property type="evidence" value="ECO:0007669"/>
    <property type="project" value="TreeGrafter"/>
</dbReference>
<evidence type="ECO:0000313" key="2">
    <source>
        <dbReference type="EMBL" id="HIH69682.1"/>
    </source>
</evidence>
<evidence type="ECO:0000313" key="3">
    <source>
        <dbReference type="Proteomes" id="UP000600363"/>
    </source>
</evidence>
<dbReference type="PROSITE" id="PS50076">
    <property type="entry name" value="DNAJ_2"/>
    <property type="match status" value="1"/>
</dbReference>
<dbReference type="InterPro" id="IPR003141">
    <property type="entry name" value="Pol/His_phosphatase_N"/>
</dbReference>
<dbReference type="InterPro" id="IPR001623">
    <property type="entry name" value="DnaJ_domain"/>
</dbReference>
<organism evidence="2 3">
    <name type="scientific">Methermicoccus shengliensis</name>
    <dbReference type="NCBI Taxonomy" id="660064"/>
    <lineage>
        <taxon>Archaea</taxon>
        <taxon>Methanobacteriati</taxon>
        <taxon>Methanobacteriota</taxon>
        <taxon>Stenosarchaea group</taxon>
        <taxon>Methanomicrobia</taxon>
        <taxon>Methanosarcinales</taxon>
        <taxon>Methermicoccaceae</taxon>
        <taxon>Methermicoccus</taxon>
    </lineage>
</organism>
<dbReference type="InterPro" id="IPR016195">
    <property type="entry name" value="Pol/histidinol_Pase-like"/>
</dbReference>
<keyword evidence="2" id="KW-0808">Transferase</keyword>
<gene>
    <name evidence="2" type="ORF">HA299_03555</name>
</gene>
<dbReference type="InterPro" id="IPR004013">
    <property type="entry name" value="PHP_dom"/>
</dbReference>
<dbReference type="SUPFAM" id="SSF89550">
    <property type="entry name" value="PHP domain-like"/>
    <property type="match status" value="1"/>
</dbReference>
<reference evidence="2" key="1">
    <citation type="journal article" date="2020" name="bioRxiv">
        <title>A rank-normalized archaeal taxonomy based on genome phylogeny resolves widespread incomplete and uneven classifications.</title>
        <authorList>
            <person name="Rinke C."/>
            <person name="Chuvochina M."/>
            <person name="Mussig A.J."/>
            <person name="Chaumeil P.-A."/>
            <person name="Waite D.W."/>
            <person name="Whitman W.B."/>
            <person name="Parks D.H."/>
            <person name="Hugenholtz P."/>
        </authorList>
    </citation>
    <scope>NUCLEOTIDE SEQUENCE</scope>
    <source>
        <strain evidence="2">UBA12518</strain>
    </source>
</reference>